<dbReference type="Pfam" id="PF12710">
    <property type="entry name" value="HAD"/>
    <property type="match status" value="1"/>
</dbReference>
<dbReference type="AlphaFoldDB" id="A0AAI8VZA9"/>
<dbReference type="InterPro" id="IPR023214">
    <property type="entry name" value="HAD_sf"/>
</dbReference>
<dbReference type="InterPro" id="IPR050849">
    <property type="entry name" value="HAD-like_hydrolase_phosphatase"/>
</dbReference>
<reference evidence="1" key="1">
    <citation type="submission" date="2023-10" db="EMBL/GenBank/DDBJ databases">
        <authorList>
            <person name="Hackl T."/>
        </authorList>
    </citation>
    <scope>NUCLEOTIDE SEQUENCE</scope>
</reference>
<sequence>MSIFLDFDGTITAQDTISELANFALRFQNSRQQLQPEAGVGADLKPQWDAVVKAYIDDHKAQVACYRPAEAARRELHEKVAFLRDLKAVETRSLARIKSCALFQGITPAAFREAGRALVREGTVVIRPGFADFVRRRVEQGWRVYVVSVNWSSAFIEGACGGVDGLSVIANDVREEDGSVAGPEVLNAEGREQHRNLTNSCDKLDVMTAVLERDGLVRDGSRSFYLGDSTTDLECLLAATRGIVVADRDDTTLLRTLRRIGKSVPRVRDADQGAGLSWASDFEEVMAHVEFELG</sequence>
<protein>
    <submittedName>
        <fullName evidence="1">Uu.00g019420.m01.CDS01</fullName>
    </submittedName>
</protein>
<dbReference type="EMBL" id="CAUWAG010000020">
    <property type="protein sequence ID" value="CAJ2513823.1"/>
    <property type="molecule type" value="Genomic_DNA"/>
</dbReference>
<gene>
    <name evidence="1" type="ORF">KHLLAP_LOCUS14291</name>
</gene>
<evidence type="ECO:0000313" key="2">
    <source>
        <dbReference type="Proteomes" id="UP001295740"/>
    </source>
</evidence>
<dbReference type="InterPro" id="IPR036412">
    <property type="entry name" value="HAD-like_sf"/>
</dbReference>
<evidence type="ECO:0000313" key="1">
    <source>
        <dbReference type="EMBL" id="CAJ2513823.1"/>
    </source>
</evidence>
<dbReference type="PANTHER" id="PTHR28181:SF1">
    <property type="entry name" value="COLD TOLERANCE PROTEIN 1"/>
    <property type="match status" value="1"/>
</dbReference>
<comment type="caution">
    <text evidence="1">The sequence shown here is derived from an EMBL/GenBank/DDBJ whole genome shotgun (WGS) entry which is preliminary data.</text>
</comment>
<organism evidence="1 2">
    <name type="scientific">Anthostomella pinea</name>
    <dbReference type="NCBI Taxonomy" id="933095"/>
    <lineage>
        <taxon>Eukaryota</taxon>
        <taxon>Fungi</taxon>
        <taxon>Dikarya</taxon>
        <taxon>Ascomycota</taxon>
        <taxon>Pezizomycotina</taxon>
        <taxon>Sordariomycetes</taxon>
        <taxon>Xylariomycetidae</taxon>
        <taxon>Xylariales</taxon>
        <taxon>Xylariaceae</taxon>
        <taxon>Anthostomella</taxon>
    </lineage>
</organism>
<proteinExistence type="predicted"/>
<dbReference type="Proteomes" id="UP001295740">
    <property type="component" value="Unassembled WGS sequence"/>
</dbReference>
<keyword evidence="2" id="KW-1185">Reference proteome</keyword>
<dbReference type="SUPFAM" id="SSF56784">
    <property type="entry name" value="HAD-like"/>
    <property type="match status" value="1"/>
</dbReference>
<accession>A0AAI8VZA9</accession>
<dbReference type="Gene3D" id="3.40.50.1000">
    <property type="entry name" value="HAD superfamily/HAD-like"/>
    <property type="match status" value="1"/>
</dbReference>
<name>A0AAI8VZA9_9PEZI</name>
<dbReference type="PANTHER" id="PTHR28181">
    <property type="entry name" value="UPF0655 PROTEIN YCR015C"/>
    <property type="match status" value="1"/>
</dbReference>